<evidence type="ECO:0000313" key="5">
    <source>
        <dbReference type="Proteomes" id="UP000217209"/>
    </source>
</evidence>
<feature type="signal peptide" evidence="1">
    <location>
        <begin position="1"/>
        <end position="22"/>
    </location>
</feature>
<protein>
    <submittedName>
        <fullName evidence="4">Trifunctional nucleotide phosphoesterase protein YfkN</fullName>
    </submittedName>
</protein>
<dbReference type="AlphaFoldDB" id="A0A1Q2HTV5"/>
<accession>A0A1Q2HTV5</accession>
<dbReference type="Gene3D" id="3.90.780.10">
    <property type="entry name" value="5'-Nucleotidase, C-terminal domain"/>
    <property type="match status" value="1"/>
</dbReference>
<organism evidence="4 5">
    <name type="scientific">Corynebacterium glaucum</name>
    <dbReference type="NCBI Taxonomy" id="187491"/>
    <lineage>
        <taxon>Bacteria</taxon>
        <taxon>Bacillati</taxon>
        <taxon>Actinomycetota</taxon>
        <taxon>Actinomycetes</taxon>
        <taxon>Mycobacteriales</taxon>
        <taxon>Corynebacteriaceae</taxon>
        <taxon>Corynebacterium</taxon>
    </lineage>
</organism>
<dbReference type="Pfam" id="PF02872">
    <property type="entry name" value="5_nucleotid_C"/>
    <property type="match status" value="1"/>
</dbReference>
<keyword evidence="2" id="KW-1133">Transmembrane helix</keyword>
<dbReference type="OrthoDB" id="1016457at2"/>
<evidence type="ECO:0000259" key="3">
    <source>
        <dbReference type="Pfam" id="PF02872"/>
    </source>
</evidence>
<keyword evidence="1" id="KW-0547">Nucleotide-binding</keyword>
<keyword evidence="2" id="KW-0472">Membrane</keyword>
<evidence type="ECO:0000256" key="1">
    <source>
        <dbReference type="RuleBase" id="RU362119"/>
    </source>
</evidence>
<feature type="chain" id="PRO_5011822529" evidence="1">
    <location>
        <begin position="23"/>
        <end position="535"/>
    </location>
</feature>
<dbReference type="Gene3D" id="3.60.21.10">
    <property type="match status" value="1"/>
</dbReference>
<feature type="domain" description="5'-Nucleotidase C-terminal" evidence="3">
    <location>
        <begin position="315"/>
        <end position="453"/>
    </location>
</feature>
<dbReference type="SUPFAM" id="SSF55816">
    <property type="entry name" value="5'-nucleotidase (syn. UDP-sugar hydrolase), C-terminal domain"/>
    <property type="match status" value="1"/>
</dbReference>
<dbReference type="PANTHER" id="PTHR11575:SF24">
    <property type="entry name" value="5'-NUCLEOTIDASE"/>
    <property type="match status" value="1"/>
</dbReference>
<dbReference type="EMBL" id="CP019688">
    <property type="protein sequence ID" value="AQQ14277.1"/>
    <property type="molecule type" value="Genomic_DNA"/>
</dbReference>
<evidence type="ECO:0000256" key="2">
    <source>
        <dbReference type="SAM" id="Phobius"/>
    </source>
</evidence>
<dbReference type="GO" id="GO:0009166">
    <property type="term" value="P:nucleotide catabolic process"/>
    <property type="evidence" value="ECO:0007669"/>
    <property type="project" value="InterPro"/>
</dbReference>
<dbReference type="GO" id="GO:0000166">
    <property type="term" value="F:nucleotide binding"/>
    <property type="evidence" value="ECO:0007669"/>
    <property type="project" value="UniProtKB-KW"/>
</dbReference>
<comment type="similarity">
    <text evidence="1">Belongs to the 5'-nucleotidase family.</text>
</comment>
<sequence precursor="true">MRKVVATFVAVALTTTITPALAQDNVVNGDVVYFQDMKEFEPRVWKDGSEHGGMARLVTVLQSVQEKEDGALIAVGGDVASGTLFNSVYRGKPFVDAFNTIGVDVANFGNHDFDFGAEYALELVENASFPWISTNLTTPDDKPFSPDGATALLDQGDLKIGFIALTHELQRTPASREVVSQDFIPSARTGVAELQAQGADSIILLSQIDRDLTHDVMEALPDIDAALREENGAQTPAEHSQTTDGRWILAPEADYGTVEHLDITKNRATGKVTVVPTSIKVDPTVAEDSAWAQKSKSYYEELDLSLAKQVGFARQDLSKADLGYLVADGYRQYFDTEIGLQNGGGQRAEIEKGPITLRSLKSVLPFGNSVTAVKATGAQIRQVLEQGIESNPTGGGGFPRTAGLRFEFDPDAPFGQRVSNIELESGKPLEDAAEYTVAVSRFIADGGDGMTGFLEAERITSEIPIDADVFEEYVRSQQDLRPYEFATTTGGKQKQGSSNSPTVLISLAAMLGVTSIIAWLFSGPIHAFFGRLINS</sequence>
<dbReference type="Proteomes" id="UP000217209">
    <property type="component" value="Chromosome"/>
</dbReference>
<dbReference type="RefSeq" id="WP_157731224.1">
    <property type="nucleotide sequence ID" value="NZ_CP019688.1"/>
</dbReference>
<name>A0A1Q2HTV5_9CORY</name>
<dbReference type="InterPro" id="IPR029052">
    <property type="entry name" value="Metallo-depent_PP-like"/>
</dbReference>
<proteinExistence type="inferred from homology"/>
<dbReference type="PRINTS" id="PR01607">
    <property type="entry name" value="APYRASEFAMLY"/>
</dbReference>
<gene>
    <name evidence="4" type="primary">yfkN</name>
    <name evidence="4" type="ORF">CGLAU_01430</name>
</gene>
<dbReference type="InterPro" id="IPR008334">
    <property type="entry name" value="5'-Nucleotdase_C"/>
</dbReference>
<dbReference type="GO" id="GO:0016787">
    <property type="term" value="F:hydrolase activity"/>
    <property type="evidence" value="ECO:0007669"/>
    <property type="project" value="UniProtKB-KW"/>
</dbReference>
<keyword evidence="2" id="KW-0812">Transmembrane</keyword>
<keyword evidence="5" id="KW-1185">Reference proteome</keyword>
<feature type="transmembrane region" description="Helical" evidence="2">
    <location>
        <begin position="503"/>
        <end position="529"/>
    </location>
</feature>
<dbReference type="KEGG" id="cgv:CGLAU_01430"/>
<dbReference type="SUPFAM" id="SSF56300">
    <property type="entry name" value="Metallo-dependent phosphatases"/>
    <property type="match status" value="1"/>
</dbReference>
<reference evidence="4 5" key="1">
    <citation type="submission" date="2016-12" db="EMBL/GenBank/DDBJ databases">
        <authorList>
            <person name="Song W.-J."/>
            <person name="Kurnit D.M."/>
        </authorList>
    </citation>
    <scope>NUCLEOTIDE SEQUENCE [LARGE SCALE GENOMIC DNA]</scope>
    <source>
        <strain evidence="4 5">DSM 30827</strain>
    </source>
</reference>
<dbReference type="InterPro" id="IPR036907">
    <property type="entry name" value="5'-Nucleotdase_C_sf"/>
</dbReference>
<keyword evidence="1" id="KW-0378">Hydrolase</keyword>
<dbReference type="PANTHER" id="PTHR11575">
    <property type="entry name" value="5'-NUCLEOTIDASE-RELATED"/>
    <property type="match status" value="1"/>
</dbReference>
<keyword evidence="1" id="KW-0732">Signal</keyword>
<dbReference type="InterPro" id="IPR006179">
    <property type="entry name" value="5_nucleotidase/apyrase"/>
</dbReference>
<evidence type="ECO:0000313" key="4">
    <source>
        <dbReference type="EMBL" id="AQQ14277.1"/>
    </source>
</evidence>